<dbReference type="RefSeq" id="WP_283755146.1">
    <property type="nucleotide sequence ID" value="NZ_JAQOSP010000116.1"/>
</dbReference>
<dbReference type="EMBL" id="JAQOSP010000116">
    <property type="protein sequence ID" value="MDJ1171393.1"/>
    <property type="molecule type" value="Genomic_DNA"/>
</dbReference>
<comment type="caution">
    <text evidence="1">The sequence shown here is derived from an EMBL/GenBank/DDBJ whole genome shotgun (WGS) entry which is preliminary data.</text>
</comment>
<gene>
    <name evidence="1" type="ORF">PMG71_18335</name>
</gene>
<keyword evidence="2" id="KW-1185">Reference proteome</keyword>
<proteinExistence type="predicted"/>
<evidence type="ECO:0000313" key="1">
    <source>
        <dbReference type="EMBL" id="MDJ1171393.1"/>
    </source>
</evidence>
<protein>
    <submittedName>
        <fullName evidence="1">Uncharacterized protein</fullName>
    </submittedName>
</protein>
<dbReference type="Proteomes" id="UP001235303">
    <property type="component" value="Unassembled WGS sequence"/>
</dbReference>
<sequence>MKVTGTIERQEIGVGTWALLSETGEVFELMDAPPEILQPGLKCSVEGTIRDDVMTMAAIGPVLEVNAFELLS</sequence>
<evidence type="ECO:0000313" key="2">
    <source>
        <dbReference type="Proteomes" id="UP001235303"/>
    </source>
</evidence>
<reference evidence="1 2" key="1">
    <citation type="submission" date="2023-01" db="EMBL/GenBank/DDBJ databases">
        <title>Novel diversity within Roseofilum (Cyanobacteria; Desertifilaceae) from marine benthic mats with descriptions of four novel species.</title>
        <authorList>
            <person name="Wang Y."/>
            <person name="Berthold D.E."/>
            <person name="Hu J."/>
            <person name="Lefler F.W."/>
            <person name="Laughinghouse H.D. IV."/>
        </authorList>
    </citation>
    <scope>NUCLEOTIDE SEQUENCE [LARGE SCALE GENOMIC DNA]</scope>
    <source>
        <strain evidence="1 2">BLCC-M154</strain>
    </source>
</reference>
<accession>A0ABT7AWV3</accession>
<name>A0ABT7AWV3_9CYAN</name>
<organism evidence="1 2">
    <name type="scientific">Roseofilum acuticapitatum BLCC-M154</name>
    <dbReference type="NCBI Taxonomy" id="3022444"/>
    <lineage>
        <taxon>Bacteria</taxon>
        <taxon>Bacillati</taxon>
        <taxon>Cyanobacteriota</taxon>
        <taxon>Cyanophyceae</taxon>
        <taxon>Desertifilales</taxon>
        <taxon>Desertifilaceae</taxon>
        <taxon>Roseofilum</taxon>
        <taxon>Roseofilum acuticapitatum</taxon>
    </lineage>
</organism>